<evidence type="ECO:0000256" key="4">
    <source>
        <dbReference type="ARBA" id="ARBA00022694"/>
    </source>
</evidence>
<evidence type="ECO:0000256" key="7">
    <source>
        <dbReference type="HAMAP-Rule" id="MF_00168"/>
    </source>
</evidence>
<evidence type="ECO:0000259" key="8">
    <source>
        <dbReference type="Pfam" id="PF01702"/>
    </source>
</evidence>
<dbReference type="InterPro" id="IPR050076">
    <property type="entry name" value="ArchSynthase1/Queuine_TRR"/>
</dbReference>
<keyword evidence="2 7" id="KW-0328">Glycosyltransferase</keyword>
<dbReference type="PANTHER" id="PTHR46499:SF1">
    <property type="entry name" value="QUEUINE TRNA-RIBOSYLTRANSFERASE"/>
    <property type="match status" value="1"/>
</dbReference>
<dbReference type="HAMAP" id="MF_00168">
    <property type="entry name" value="Q_tRNA_Tgt"/>
    <property type="match status" value="1"/>
</dbReference>
<feature type="binding site" evidence="7">
    <location>
        <position position="331"/>
    </location>
    <ligand>
        <name>Zn(2+)</name>
        <dbReference type="ChEBI" id="CHEBI:29105"/>
    </ligand>
</feature>
<feature type="binding site" evidence="7">
    <location>
        <begin position="114"/>
        <end position="118"/>
    </location>
    <ligand>
        <name>substrate</name>
    </ligand>
</feature>
<evidence type="ECO:0000256" key="1">
    <source>
        <dbReference type="ARBA" id="ARBA00004691"/>
    </source>
</evidence>
<dbReference type="InterPro" id="IPR036511">
    <property type="entry name" value="TGT-like_sf"/>
</dbReference>
<feature type="active site" description="Proton acceptor" evidence="7">
    <location>
        <position position="114"/>
    </location>
</feature>
<dbReference type="Gene3D" id="3.20.20.105">
    <property type="entry name" value="Queuine tRNA-ribosyltransferase-like"/>
    <property type="match status" value="1"/>
</dbReference>
<evidence type="ECO:0000256" key="6">
    <source>
        <dbReference type="ARBA" id="ARBA00050112"/>
    </source>
</evidence>
<dbReference type="NCBIfam" id="TIGR00430">
    <property type="entry name" value="Q_tRNA_tgt"/>
    <property type="match status" value="1"/>
</dbReference>
<protein>
    <recommendedName>
        <fullName evidence="7">Queuine tRNA-ribosyltransferase</fullName>
        <ecNumber evidence="7">2.4.2.29</ecNumber>
    </recommendedName>
    <alternativeName>
        <fullName evidence="7">Guanine insertion enzyme</fullName>
    </alternativeName>
    <alternativeName>
        <fullName evidence="7">tRNA-guanine transglycosylase</fullName>
    </alternativeName>
</protein>
<dbReference type="NCBIfam" id="TIGR00449">
    <property type="entry name" value="tgt_general"/>
    <property type="match status" value="1"/>
</dbReference>
<dbReference type="GO" id="GO:0008479">
    <property type="term" value="F:tRNA-guanosine(34) queuine transglycosylase activity"/>
    <property type="evidence" value="ECO:0007669"/>
    <property type="project" value="UniProtKB-UniRule"/>
</dbReference>
<feature type="binding site" evidence="7">
    <location>
        <position position="211"/>
    </location>
    <ligand>
        <name>substrate</name>
    </ligand>
</feature>
<evidence type="ECO:0000313" key="9">
    <source>
        <dbReference type="EMBL" id="SLN43880.1"/>
    </source>
</evidence>
<comment type="similarity">
    <text evidence="7">Belongs to the queuine tRNA-ribosyltransferase family.</text>
</comment>
<feature type="region of interest" description="RNA binding" evidence="7">
    <location>
        <begin position="269"/>
        <end position="275"/>
    </location>
</feature>
<evidence type="ECO:0000313" key="10">
    <source>
        <dbReference type="Proteomes" id="UP000193061"/>
    </source>
</evidence>
<dbReference type="EC" id="2.4.2.29" evidence="7"/>
<dbReference type="Proteomes" id="UP000193061">
    <property type="component" value="Unassembled WGS sequence"/>
</dbReference>
<comment type="function">
    <text evidence="7">Catalyzes the base-exchange of a guanine (G) residue with the queuine precursor 7-aminomethyl-7-deazaguanine (PreQ1) at position 34 (anticodon wobble position) in tRNAs with GU(N) anticodons (tRNA-Asp, -Asn, -His and -Tyr). Catalysis occurs through a double-displacement mechanism. The nucleophile active site attacks the C1' of nucleotide 34 to detach the guanine base from the RNA, forming a covalent enzyme-RNA intermediate. The proton acceptor active site deprotonates the incoming PreQ1, allowing a nucleophilic attack on the C1' of the ribose to form the product. After dissociation, two additional enzymatic reactions on the tRNA convert PreQ1 to queuine (Q), resulting in the hypermodified nucleoside queuosine (7-(((4,5-cis-dihydroxy-2-cyclopenten-1-yl)amino)methyl)-7-deazaguanosine).</text>
</comment>
<dbReference type="GO" id="GO:0046872">
    <property type="term" value="F:metal ion binding"/>
    <property type="evidence" value="ECO:0007669"/>
    <property type="project" value="UniProtKB-KW"/>
</dbReference>
<comment type="subunit">
    <text evidence="7">Homodimer. Within each dimer, one monomer is responsible for RNA recognition and catalysis, while the other monomer binds to the replacement base PreQ1.</text>
</comment>
<feature type="binding site" evidence="7">
    <location>
        <position position="326"/>
    </location>
    <ligand>
        <name>Zn(2+)</name>
        <dbReference type="ChEBI" id="CHEBI:29105"/>
    </ligand>
</feature>
<comment type="caution">
    <text evidence="7">Lacks conserved residue(s) required for the propagation of feature annotation.</text>
</comment>
<keyword evidence="5 7" id="KW-0671">Queuosine biosynthesis</keyword>
<comment type="pathway">
    <text evidence="1 7">tRNA modification; tRNA-queuosine biosynthesis.</text>
</comment>
<dbReference type="FunFam" id="3.20.20.105:FF:000001">
    <property type="entry name" value="Queuine tRNA-ribosyltransferase"/>
    <property type="match status" value="1"/>
</dbReference>
<feature type="binding site" evidence="7">
    <location>
        <position position="328"/>
    </location>
    <ligand>
        <name>Zn(2+)</name>
        <dbReference type="ChEBI" id="CHEBI:29105"/>
    </ligand>
</feature>
<evidence type="ECO:0000256" key="3">
    <source>
        <dbReference type="ARBA" id="ARBA00022679"/>
    </source>
</evidence>
<evidence type="ECO:0000256" key="5">
    <source>
        <dbReference type="ARBA" id="ARBA00022785"/>
    </source>
</evidence>
<dbReference type="InterPro" id="IPR004803">
    <property type="entry name" value="TGT"/>
</dbReference>
<gene>
    <name evidence="7 9" type="primary">tgt</name>
    <name evidence="9" type="ORF">ROA7450_02115</name>
</gene>
<keyword evidence="7" id="KW-0479">Metal-binding</keyword>
<dbReference type="EMBL" id="FWFX01000006">
    <property type="protein sequence ID" value="SLN43880.1"/>
    <property type="molecule type" value="Genomic_DNA"/>
</dbReference>
<dbReference type="GO" id="GO:0005829">
    <property type="term" value="C:cytosol"/>
    <property type="evidence" value="ECO:0007669"/>
    <property type="project" value="TreeGrafter"/>
</dbReference>
<organism evidence="9 10">
    <name type="scientific">Roseovarius albus</name>
    <dbReference type="NCBI Taxonomy" id="1247867"/>
    <lineage>
        <taxon>Bacteria</taxon>
        <taxon>Pseudomonadati</taxon>
        <taxon>Pseudomonadota</taxon>
        <taxon>Alphaproteobacteria</taxon>
        <taxon>Rhodobacterales</taxon>
        <taxon>Roseobacteraceae</taxon>
        <taxon>Roseovarius</taxon>
    </lineage>
</organism>
<proteinExistence type="inferred from homology"/>
<dbReference type="InterPro" id="IPR002616">
    <property type="entry name" value="tRNA_ribo_trans-like"/>
</dbReference>
<comment type="catalytic activity">
    <reaction evidence="6 7">
        <text>7-aminomethyl-7-carbaguanine + guanosine(34) in tRNA = 7-aminomethyl-7-carbaguanosine(34) in tRNA + guanine</text>
        <dbReference type="Rhea" id="RHEA:24104"/>
        <dbReference type="Rhea" id="RHEA-COMP:10341"/>
        <dbReference type="Rhea" id="RHEA-COMP:10342"/>
        <dbReference type="ChEBI" id="CHEBI:16235"/>
        <dbReference type="ChEBI" id="CHEBI:58703"/>
        <dbReference type="ChEBI" id="CHEBI:74269"/>
        <dbReference type="ChEBI" id="CHEBI:82833"/>
        <dbReference type="EC" id="2.4.2.29"/>
    </reaction>
</comment>
<feature type="binding site" evidence="7">
    <location>
        <position position="168"/>
    </location>
    <ligand>
        <name>substrate</name>
    </ligand>
</feature>
<name>A0A1X6Z8U2_9RHOB</name>
<dbReference type="UniPathway" id="UPA00392"/>
<feature type="domain" description="tRNA-guanine(15) transglycosylase-like" evidence="8">
    <location>
        <begin position="36"/>
        <end position="390"/>
    </location>
</feature>
<dbReference type="Pfam" id="PF01702">
    <property type="entry name" value="TGT"/>
    <property type="match status" value="1"/>
</dbReference>
<feature type="binding site" evidence="7">
    <location>
        <position position="238"/>
    </location>
    <ligand>
        <name>substrate</name>
    </ligand>
</feature>
<keyword evidence="3 7" id="KW-0808">Transferase</keyword>
<reference evidence="9 10" key="1">
    <citation type="submission" date="2017-03" db="EMBL/GenBank/DDBJ databases">
        <authorList>
            <person name="Afonso C.L."/>
            <person name="Miller P.J."/>
            <person name="Scott M.A."/>
            <person name="Spackman E."/>
            <person name="Goraichik I."/>
            <person name="Dimitrov K.M."/>
            <person name="Suarez D.L."/>
            <person name="Swayne D.E."/>
        </authorList>
    </citation>
    <scope>NUCLEOTIDE SEQUENCE [LARGE SCALE GENOMIC DNA]</scope>
    <source>
        <strain evidence="9 10">CECT 7450</strain>
    </source>
</reference>
<keyword evidence="4 7" id="KW-0819">tRNA processing</keyword>
<accession>A0A1X6Z8U2</accession>
<keyword evidence="7" id="KW-0862">Zinc</keyword>
<dbReference type="GO" id="GO:0008616">
    <property type="term" value="P:tRNA queuosine(34) biosynthetic process"/>
    <property type="evidence" value="ECO:0007669"/>
    <property type="project" value="UniProtKB-UniRule"/>
</dbReference>
<dbReference type="PANTHER" id="PTHR46499">
    <property type="entry name" value="QUEUINE TRNA-RIBOSYLTRANSFERASE"/>
    <property type="match status" value="1"/>
</dbReference>
<dbReference type="AlphaFoldDB" id="A0A1X6Z8U2"/>
<feature type="binding site" evidence="7">
    <location>
        <position position="357"/>
    </location>
    <ligand>
        <name>Zn(2+)</name>
        <dbReference type="ChEBI" id="CHEBI:29105"/>
    </ligand>
</feature>
<dbReference type="SUPFAM" id="SSF51713">
    <property type="entry name" value="tRNA-guanine transglycosylase"/>
    <property type="match status" value="1"/>
</dbReference>
<sequence>MYGPGVQPGGLAIATIRCMWAGMNSFSFSLHAESGQARTGVISTPRGEIRTPAFMPVGTAATVKAMLPESVRETGADILLGNTYHLMLRPTAERIAKLGGLHKFMNWERPILTDSGGFQVMSLAGLRKLNEQGVTFKSHIDGSKHELTPERSMEIQKLLGSDIVMCFDECPALPATDKEVAESMRLSMRWAARSKEAFGDRPGHALFGIMQGGVTPELREESAKALQEIGFDGYAVGGLAVGEGQEAMFGVLDYAPGYLPKDRPRYLMGVGKPDDIVGAVKRGIDMMDCVLPSRSGRTGQVWTRYGFLNIKNARHQDDPRPIDENCTCPTCRNYSRAYLHHVFRSQEIISSMLLTWHNLHYYQEIMAGMREAIAAGRFDTWETEFHAQRAQGDIEQL</sequence>
<comment type="cofactor">
    <cofactor evidence="7">
        <name>Zn(2+)</name>
        <dbReference type="ChEBI" id="CHEBI:29105"/>
    </cofactor>
    <text evidence="7">Binds 1 zinc ion per subunit.</text>
</comment>
<keyword evidence="10" id="KW-1185">Reference proteome</keyword>
<feature type="active site" description="Nucleophile" evidence="7">
    <location>
        <position position="288"/>
    </location>
</feature>
<evidence type="ECO:0000256" key="2">
    <source>
        <dbReference type="ARBA" id="ARBA00022676"/>
    </source>
</evidence>